<sequence>MAEPHNPATAEADADAKAYVHGEMAINEQASTFDLFMAMTKWGSLGVAVLLVFLVMWFHPGGSFMAGLIGAVVLAVVGWVALKSKPQSH</sequence>
<evidence type="ECO:0000313" key="4">
    <source>
        <dbReference type="Proteomes" id="UP001055429"/>
    </source>
</evidence>
<dbReference type="InterPro" id="IPR036596">
    <property type="entry name" value="Cyt-C_aa3_sf"/>
</dbReference>
<name>A0ABY4SH45_9CAUL</name>
<keyword evidence="1" id="KW-0812">Transmembrane</keyword>
<feature type="domain" description="Cytochrome c oxidase subunit IV bacterial aa3 type" evidence="2">
    <location>
        <begin position="20"/>
        <end position="58"/>
    </location>
</feature>
<proteinExistence type="predicted"/>
<gene>
    <name evidence="3" type="ORF">M8231_10860</name>
</gene>
<dbReference type="EMBL" id="CP097649">
    <property type="protein sequence ID" value="URI14322.1"/>
    <property type="molecule type" value="Genomic_DNA"/>
</dbReference>
<dbReference type="SUPFAM" id="SSF81469">
    <property type="entry name" value="Bacterial aa3 type cytochrome c oxidase subunit IV"/>
    <property type="match status" value="1"/>
</dbReference>
<keyword evidence="1" id="KW-0472">Membrane</keyword>
<evidence type="ECO:0000259" key="2">
    <source>
        <dbReference type="Pfam" id="PF07835"/>
    </source>
</evidence>
<accession>A0ABY4SH45</accession>
<feature type="transmembrane region" description="Helical" evidence="1">
    <location>
        <begin position="64"/>
        <end position="82"/>
    </location>
</feature>
<dbReference type="Gene3D" id="1.20.5.160">
    <property type="entry name" value="Bacterial aa3 type cytochrome c oxidase subunit IV"/>
    <property type="match status" value="1"/>
</dbReference>
<protein>
    <submittedName>
        <fullName evidence="3">Aa3-type cytochrome c oxidase subunit IV</fullName>
    </submittedName>
</protein>
<evidence type="ECO:0000256" key="1">
    <source>
        <dbReference type="SAM" id="Phobius"/>
    </source>
</evidence>
<keyword evidence="4" id="KW-1185">Reference proteome</keyword>
<organism evidence="3 4">
    <name type="scientific">Brevundimonas albigilva</name>
    <dbReference type="NCBI Taxonomy" id="1312364"/>
    <lineage>
        <taxon>Bacteria</taxon>
        <taxon>Pseudomonadati</taxon>
        <taxon>Pseudomonadota</taxon>
        <taxon>Alphaproteobacteria</taxon>
        <taxon>Caulobacterales</taxon>
        <taxon>Caulobacteraceae</taxon>
        <taxon>Brevundimonas</taxon>
    </lineage>
</organism>
<dbReference type="Proteomes" id="UP001055429">
    <property type="component" value="Chromosome"/>
</dbReference>
<dbReference type="RefSeq" id="WP_249749963.1">
    <property type="nucleotide sequence ID" value="NZ_CP097298.1"/>
</dbReference>
<reference evidence="3" key="1">
    <citation type="submission" date="2022-05" db="EMBL/GenBank/DDBJ databases">
        <title>Brevundimonas albigilva TT17 genome sequence.</title>
        <authorList>
            <person name="Lee K."/>
            <person name="Son H."/>
        </authorList>
    </citation>
    <scope>NUCLEOTIDE SEQUENCE</scope>
    <source>
        <strain evidence="3">TT17</strain>
    </source>
</reference>
<dbReference type="InterPro" id="IPR012422">
    <property type="entry name" value="Cyt_c_oxidase_su4_bac-aa3"/>
</dbReference>
<keyword evidence="1" id="KW-1133">Transmembrane helix</keyword>
<feature type="transmembrane region" description="Helical" evidence="1">
    <location>
        <begin position="42"/>
        <end position="58"/>
    </location>
</feature>
<dbReference type="Pfam" id="PF07835">
    <property type="entry name" value="COX4_pro_2"/>
    <property type="match status" value="1"/>
</dbReference>
<evidence type="ECO:0000313" key="3">
    <source>
        <dbReference type="EMBL" id="URI14322.1"/>
    </source>
</evidence>